<evidence type="ECO:0000256" key="1">
    <source>
        <dbReference type="SAM" id="MobiDB-lite"/>
    </source>
</evidence>
<proteinExistence type="predicted"/>
<comment type="caution">
    <text evidence="3">The sequence shown here is derived from an EMBL/GenBank/DDBJ whole genome shotgun (WGS) entry which is preliminary data.</text>
</comment>
<sequence>MRHLPEGTPAARARSIVRRRLAQLGQGMTEYVVVVALVAVAAIAVYQLFGQVLRAQTAAMARELAGESGKEASGKAQKAAVKANSQAKEKTLKSFTGNAAAGGGQ</sequence>
<keyword evidence="2" id="KW-1133">Transmembrane helix</keyword>
<organism evidence="3 4">
    <name type="scientific">Achromobacter aloeverae</name>
    <dbReference type="NCBI Taxonomy" id="1750518"/>
    <lineage>
        <taxon>Bacteria</taxon>
        <taxon>Pseudomonadati</taxon>
        <taxon>Pseudomonadota</taxon>
        <taxon>Betaproteobacteria</taxon>
        <taxon>Burkholderiales</taxon>
        <taxon>Alcaligenaceae</taxon>
        <taxon>Achromobacter</taxon>
    </lineage>
</organism>
<name>A0A4Q1HS34_9BURK</name>
<keyword evidence="4" id="KW-1185">Reference proteome</keyword>
<protein>
    <recommendedName>
        <fullName evidence="5">Pilus assembly protein</fullName>
    </recommendedName>
</protein>
<feature type="transmembrane region" description="Helical" evidence="2">
    <location>
        <begin position="28"/>
        <end position="49"/>
    </location>
</feature>
<dbReference type="OrthoDB" id="9110858at2"/>
<evidence type="ECO:0008006" key="5">
    <source>
        <dbReference type="Google" id="ProtNLM"/>
    </source>
</evidence>
<keyword evidence="2" id="KW-0812">Transmembrane</keyword>
<keyword evidence="2" id="KW-0472">Membrane</keyword>
<accession>A0A4Q1HS34</accession>
<evidence type="ECO:0000313" key="4">
    <source>
        <dbReference type="Proteomes" id="UP000290849"/>
    </source>
</evidence>
<evidence type="ECO:0000256" key="2">
    <source>
        <dbReference type="SAM" id="Phobius"/>
    </source>
</evidence>
<dbReference type="Proteomes" id="UP000290849">
    <property type="component" value="Unassembled WGS sequence"/>
</dbReference>
<reference evidence="3 4" key="1">
    <citation type="journal article" date="2017" name="Int. J. Syst. Evol. Microbiol.">
        <title>Achromobacter aloeverae sp. nov., isolated from the root of Aloe vera (L.) Burm.f.</title>
        <authorList>
            <person name="Kuncharoen N."/>
            <person name="Muramatsu Y."/>
            <person name="Shibata C."/>
            <person name="Kamakura Y."/>
            <person name="Nakagawa Y."/>
            <person name="Tanasupawat S."/>
        </authorList>
    </citation>
    <scope>NUCLEOTIDE SEQUENCE [LARGE SCALE GENOMIC DNA]</scope>
    <source>
        <strain evidence="3 4">AVA-1</strain>
    </source>
</reference>
<feature type="region of interest" description="Disordered" evidence="1">
    <location>
        <begin position="66"/>
        <end position="105"/>
    </location>
</feature>
<dbReference type="EMBL" id="PYAL01000001">
    <property type="protein sequence ID" value="RXN93481.1"/>
    <property type="molecule type" value="Genomic_DNA"/>
</dbReference>
<gene>
    <name evidence="3" type="ORF">C7R54_03975</name>
</gene>
<evidence type="ECO:0000313" key="3">
    <source>
        <dbReference type="EMBL" id="RXN93481.1"/>
    </source>
</evidence>
<dbReference type="AlphaFoldDB" id="A0A4Q1HS34"/>